<dbReference type="Pfam" id="PF14700">
    <property type="entry name" value="RPOL_N"/>
    <property type="match status" value="1"/>
</dbReference>
<evidence type="ECO:0000256" key="1">
    <source>
        <dbReference type="SAM" id="SignalP"/>
    </source>
</evidence>
<dbReference type="Gene3D" id="1.10.1320.10">
    <property type="entry name" value="DNA-directed RNA polymerase, N-terminal domain"/>
    <property type="match status" value="1"/>
</dbReference>
<dbReference type="SUPFAM" id="SSF56672">
    <property type="entry name" value="DNA/RNA polymerases"/>
    <property type="match status" value="1"/>
</dbReference>
<evidence type="ECO:0000313" key="4">
    <source>
        <dbReference type="Proteomes" id="UP000631114"/>
    </source>
</evidence>
<dbReference type="AlphaFoldDB" id="A0A835IEH3"/>
<gene>
    <name evidence="3" type="ORF">IFM89_025609</name>
</gene>
<dbReference type="InterPro" id="IPR002092">
    <property type="entry name" value="DNA-dir_Rpol_phage-type"/>
</dbReference>
<dbReference type="GO" id="GO:0003677">
    <property type="term" value="F:DNA binding"/>
    <property type="evidence" value="ECO:0007669"/>
    <property type="project" value="InterPro"/>
</dbReference>
<dbReference type="GO" id="GO:0034245">
    <property type="term" value="C:mitochondrial DNA-directed RNA polymerase complex"/>
    <property type="evidence" value="ECO:0007669"/>
    <property type="project" value="TreeGrafter"/>
</dbReference>
<dbReference type="InterPro" id="IPR037159">
    <property type="entry name" value="RNA_POL_N_sf"/>
</dbReference>
<dbReference type="InterPro" id="IPR043502">
    <property type="entry name" value="DNA/RNA_pol_sf"/>
</dbReference>
<dbReference type="GO" id="GO:0006390">
    <property type="term" value="P:mitochondrial transcription"/>
    <property type="evidence" value="ECO:0007669"/>
    <property type="project" value="TreeGrafter"/>
</dbReference>
<dbReference type="OrthoDB" id="1722274at2759"/>
<proteinExistence type="predicted"/>
<keyword evidence="1" id="KW-0732">Signal</keyword>
<feature type="chain" id="PRO_5032866743" description="DNA-directed RNA polymerase N-terminal domain-containing protein" evidence="1">
    <location>
        <begin position="24"/>
        <end position="105"/>
    </location>
</feature>
<dbReference type="PANTHER" id="PTHR10102">
    <property type="entry name" value="DNA-DIRECTED RNA POLYMERASE, MITOCHONDRIAL"/>
    <property type="match status" value="1"/>
</dbReference>
<dbReference type="InterPro" id="IPR029262">
    <property type="entry name" value="RPOL_N"/>
</dbReference>
<dbReference type="EMBL" id="JADFTS010000003">
    <property type="protein sequence ID" value="KAF9615659.1"/>
    <property type="molecule type" value="Genomic_DNA"/>
</dbReference>
<sequence length="105" mass="12538">MHFLPHLIIWYFFFLAWRRGGNRYGVIECDSLAREGLDRTARHMVIPYVPMLIPPRKWKGYERGGHLFLPSYVMRTHGARQQQDAMKSVPRKQMEKVFEVASFFH</sequence>
<feature type="signal peptide" evidence="1">
    <location>
        <begin position="1"/>
        <end position="23"/>
    </location>
</feature>
<comment type="caution">
    <text evidence="3">The sequence shown here is derived from an EMBL/GenBank/DDBJ whole genome shotgun (WGS) entry which is preliminary data.</text>
</comment>
<organism evidence="3 4">
    <name type="scientific">Coptis chinensis</name>
    <dbReference type="NCBI Taxonomy" id="261450"/>
    <lineage>
        <taxon>Eukaryota</taxon>
        <taxon>Viridiplantae</taxon>
        <taxon>Streptophyta</taxon>
        <taxon>Embryophyta</taxon>
        <taxon>Tracheophyta</taxon>
        <taxon>Spermatophyta</taxon>
        <taxon>Magnoliopsida</taxon>
        <taxon>Ranunculales</taxon>
        <taxon>Ranunculaceae</taxon>
        <taxon>Coptidoideae</taxon>
        <taxon>Coptis</taxon>
    </lineage>
</organism>
<dbReference type="GO" id="GO:0003899">
    <property type="term" value="F:DNA-directed RNA polymerase activity"/>
    <property type="evidence" value="ECO:0007669"/>
    <property type="project" value="InterPro"/>
</dbReference>
<protein>
    <recommendedName>
        <fullName evidence="2">DNA-directed RNA polymerase N-terminal domain-containing protein</fullName>
    </recommendedName>
</protein>
<accession>A0A835IEH3</accession>
<dbReference type="Proteomes" id="UP000631114">
    <property type="component" value="Unassembled WGS sequence"/>
</dbReference>
<reference evidence="3 4" key="1">
    <citation type="submission" date="2020-10" db="EMBL/GenBank/DDBJ databases">
        <title>The Coptis chinensis genome and diversification of protoberbering-type alkaloids.</title>
        <authorList>
            <person name="Wang B."/>
            <person name="Shu S."/>
            <person name="Song C."/>
            <person name="Liu Y."/>
        </authorList>
    </citation>
    <scope>NUCLEOTIDE SEQUENCE [LARGE SCALE GENOMIC DNA]</scope>
    <source>
        <strain evidence="3">HL-2020</strain>
        <tissue evidence="3">Leaf</tissue>
    </source>
</reference>
<dbReference type="PANTHER" id="PTHR10102:SF1">
    <property type="entry name" value="DNA-DIRECTED RNA POLYMERASE 3, CHLOROPLASTIC"/>
    <property type="match status" value="1"/>
</dbReference>
<evidence type="ECO:0000313" key="3">
    <source>
        <dbReference type="EMBL" id="KAF9615659.1"/>
    </source>
</evidence>
<evidence type="ECO:0000259" key="2">
    <source>
        <dbReference type="Pfam" id="PF14700"/>
    </source>
</evidence>
<name>A0A835IEH3_9MAGN</name>
<feature type="domain" description="DNA-directed RNA polymerase N-terminal" evidence="2">
    <location>
        <begin position="19"/>
        <end position="99"/>
    </location>
</feature>
<keyword evidence="4" id="KW-1185">Reference proteome</keyword>